<evidence type="ECO:0000256" key="4">
    <source>
        <dbReference type="ARBA" id="ARBA00022912"/>
    </source>
</evidence>
<dbReference type="EMBL" id="JAHHHV010000084">
    <property type="protein sequence ID" value="MBW4468127.1"/>
    <property type="molecule type" value="Genomic_DNA"/>
</dbReference>
<accession>A0A951PEC6</accession>
<dbReference type="InterPro" id="IPR036196">
    <property type="entry name" value="Ptyr_pPase_sf"/>
</dbReference>
<comment type="caution">
    <text evidence="8">The sequence shown here is derived from an EMBL/GenBank/DDBJ whole genome shotgun (WGS) entry which is preliminary data.</text>
</comment>
<evidence type="ECO:0000256" key="2">
    <source>
        <dbReference type="ARBA" id="ARBA00013064"/>
    </source>
</evidence>
<dbReference type="SUPFAM" id="SSF52788">
    <property type="entry name" value="Phosphotyrosine protein phosphatases I"/>
    <property type="match status" value="1"/>
</dbReference>
<evidence type="ECO:0000256" key="6">
    <source>
        <dbReference type="PIRSR" id="PIRSR617867-1"/>
    </source>
</evidence>
<dbReference type="PANTHER" id="PTHR47439:SF1">
    <property type="entry name" value="ACID PHOSPHATASE"/>
    <property type="match status" value="1"/>
</dbReference>
<protein>
    <recommendedName>
        <fullName evidence="2">protein-tyrosine-phosphatase</fullName>
        <ecNumber evidence="2">3.1.3.48</ecNumber>
    </recommendedName>
</protein>
<dbReference type="Pfam" id="PF01451">
    <property type="entry name" value="LMWPc"/>
    <property type="match status" value="1"/>
</dbReference>
<evidence type="ECO:0000256" key="5">
    <source>
        <dbReference type="ARBA" id="ARBA00051722"/>
    </source>
</evidence>
<comment type="similarity">
    <text evidence="1">Belongs to the low molecular weight phosphotyrosine protein phosphatase family.</text>
</comment>
<dbReference type="InterPro" id="IPR023485">
    <property type="entry name" value="Ptyr_pPase"/>
</dbReference>
<dbReference type="FunFam" id="3.40.50.2300:FF:000113">
    <property type="entry name" value="Low molecular weight protein-tyrosine-phosphatase"/>
    <property type="match status" value="1"/>
</dbReference>
<dbReference type="InterPro" id="IPR017867">
    <property type="entry name" value="Tyr_phospatase_low_mol_wt"/>
</dbReference>
<reference evidence="8" key="2">
    <citation type="journal article" date="2022" name="Microbiol. Resour. Announc.">
        <title>Metagenome Sequencing to Explore Phylogenomics of Terrestrial Cyanobacteria.</title>
        <authorList>
            <person name="Ward R.D."/>
            <person name="Stajich J.E."/>
            <person name="Johansen J.R."/>
            <person name="Huntemann M."/>
            <person name="Clum A."/>
            <person name="Foster B."/>
            <person name="Foster B."/>
            <person name="Roux S."/>
            <person name="Palaniappan K."/>
            <person name="Varghese N."/>
            <person name="Mukherjee S."/>
            <person name="Reddy T.B.K."/>
            <person name="Daum C."/>
            <person name="Copeland A."/>
            <person name="Chen I.A."/>
            <person name="Ivanova N.N."/>
            <person name="Kyrpides N.C."/>
            <person name="Shapiro N."/>
            <person name="Eloe-Fadrosh E.A."/>
            <person name="Pietrasiak N."/>
        </authorList>
    </citation>
    <scope>NUCLEOTIDE SEQUENCE</scope>
    <source>
        <strain evidence="8">GSE-TBD4-15B</strain>
    </source>
</reference>
<dbReference type="GO" id="GO:0004725">
    <property type="term" value="F:protein tyrosine phosphatase activity"/>
    <property type="evidence" value="ECO:0007669"/>
    <property type="project" value="UniProtKB-EC"/>
</dbReference>
<dbReference type="PANTHER" id="PTHR47439">
    <property type="entry name" value="LOW MOLECULAR WEIGHT PHOSPHOTYROSINE PROTEIN PHOSPHATASE-RELATED"/>
    <property type="match status" value="1"/>
</dbReference>
<keyword evidence="4" id="KW-0904">Protein phosphatase</keyword>
<dbReference type="Proteomes" id="UP000707356">
    <property type="component" value="Unassembled WGS sequence"/>
</dbReference>
<dbReference type="EC" id="3.1.3.48" evidence="2"/>
<sequence>MTSRPCRLLFVCLGNICRSPSAEGITNYLIQQRGLTGQITCDSAGTSSYHIGSSPDRRMTAAAAQQGITLLGAARQFEPADFEAFDLILAMDGDNYRHILALDRSGTYAQKVKLICQFCRRYPDREVPDPYYGGESGFKYVIDLLLDACDGLLDHVEQQADLIHPQH</sequence>
<keyword evidence="3" id="KW-0378">Hydrolase</keyword>
<dbReference type="InterPro" id="IPR052995">
    <property type="entry name" value="LMW-PTP"/>
</dbReference>
<dbReference type="AlphaFoldDB" id="A0A951PEC6"/>
<comment type="catalytic activity">
    <reaction evidence="5">
        <text>O-phospho-L-tyrosyl-[protein] + H2O = L-tyrosyl-[protein] + phosphate</text>
        <dbReference type="Rhea" id="RHEA:10684"/>
        <dbReference type="Rhea" id="RHEA-COMP:10136"/>
        <dbReference type="Rhea" id="RHEA-COMP:20101"/>
        <dbReference type="ChEBI" id="CHEBI:15377"/>
        <dbReference type="ChEBI" id="CHEBI:43474"/>
        <dbReference type="ChEBI" id="CHEBI:46858"/>
        <dbReference type="ChEBI" id="CHEBI:61978"/>
        <dbReference type="EC" id="3.1.3.48"/>
    </reaction>
</comment>
<dbReference type="Gene3D" id="3.40.50.2300">
    <property type="match status" value="1"/>
</dbReference>
<reference evidence="8" key="1">
    <citation type="submission" date="2021-05" db="EMBL/GenBank/DDBJ databases">
        <authorList>
            <person name="Pietrasiak N."/>
            <person name="Ward R."/>
            <person name="Stajich J.E."/>
            <person name="Kurbessoian T."/>
        </authorList>
    </citation>
    <scope>NUCLEOTIDE SEQUENCE</scope>
    <source>
        <strain evidence="8">GSE-TBD4-15B</strain>
    </source>
</reference>
<evidence type="ECO:0000313" key="8">
    <source>
        <dbReference type="EMBL" id="MBW4468127.1"/>
    </source>
</evidence>
<proteinExistence type="inferred from homology"/>
<evidence type="ECO:0000313" key="9">
    <source>
        <dbReference type="Proteomes" id="UP000707356"/>
    </source>
</evidence>
<evidence type="ECO:0000256" key="3">
    <source>
        <dbReference type="ARBA" id="ARBA00022801"/>
    </source>
</evidence>
<organism evidence="8 9">
    <name type="scientific">Pegethrix bostrychoides GSE-TBD4-15B</name>
    <dbReference type="NCBI Taxonomy" id="2839662"/>
    <lineage>
        <taxon>Bacteria</taxon>
        <taxon>Bacillati</taxon>
        <taxon>Cyanobacteriota</taxon>
        <taxon>Cyanophyceae</taxon>
        <taxon>Oculatellales</taxon>
        <taxon>Oculatellaceae</taxon>
        <taxon>Pegethrix</taxon>
    </lineage>
</organism>
<evidence type="ECO:0000259" key="7">
    <source>
        <dbReference type="SMART" id="SM00226"/>
    </source>
</evidence>
<feature type="active site" description="Proton donor" evidence="6">
    <location>
        <position position="129"/>
    </location>
</feature>
<dbReference type="CDD" id="cd16343">
    <property type="entry name" value="LMWPTP"/>
    <property type="match status" value="1"/>
</dbReference>
<feature type="domain" description="Phosphotyrosine protein phosphatase I" evidence="7">
    <location>
        <begin position="6"/>
        <end position="155"/>
    </location>
</feature>
<dbReference type="SMART" id="SM00226">
    <property type="entry name" value="LMWPc"/>
    <property type="match status" value="1"/>
</dbReference>
<dbReference type="PRINTS" id="PR00719">
    <property type="entry name" value="LMWPTPASE"/>
</dbReference>
<name>A0A951PEC6_9CYAN</name>
<gene>
    <name evidence="8" type="ORF">KME07_22095</name>
</gene>
<evidence type="ECO:0000256" key="1">
    <source>
        <dbReference type="ARBA" id="ARBA00011063"/>
    </source>
</evidence>
<feature type="active site" description="Nucleophile" evidence="6">
    <location>
        <position position="12"/>
    </location>
</feature>
<feature type="active site" evidence="6">
    <location>
        <position position="18"/>
    </location>
</feature>